<gene>
    <name evidence="2" type="ORF">H8S23_09970</name>
</gene>
<dbReference type="AlphaFoldDB" id="A0A923I9Z9"/>
<dbReference type="Proteomes" id="UP000659630">
    <property type="component" value="Unassembled WGS sequence"/>
</dbReference>
<evidence type="ECO:0000256" key="1">
    <source>
        <dbReference type="SAM" id="Phobius"/>
    </source>
</evidence>
<evidence type="ECO:0000313" key="2">
    <source>
        <dbReference type="EMBL" id="MBC5581834.1"/>
    </source>
</evidence>
<evidence type="ECO:0000313" key="3">
    <source>
        <dbReference type="Proteomes" id="UP000659630"/>
    </source>
</evidence>
<comment type="caution">
    <text evidence="2">The sequence shown here is derived from an EMBL/GenBank/DDBJ whole genome shotgun (WGS) entry which is preliminary data.</text>
</comment>
<keyword evidence="1" id="KW-0472">Membrane</keyword>
<dbReference type="RefSeq" id="WP_186888194.1">
    <property type="nucleotide sequence ID" value="NZ_JACONZ010000003.1"/>
</dbReference>
<feature type="transmembrane region" description="Helical" evidence="1">
    <location>
        <begin position="12"/>
        <end position="39"/>
    </location>
</feature>
<keyword evidence="3" id="KW-1185">Reference proteome</keyword>
<keyword evidence="1" id="KW-1133">Transmembrane helix</keyword>
<keyword evidence="1" id="KW-0812">Transmembrane</keyword>
<dbReference type="EMBL" id="JACONZ010000003">
    <property type="protein sequence ID" value="MBC5581834.1"/>
    <property type="molecule type" value="Genomic_DNA"/>
</dbReference>
<accession>A0A923I9Z9</accession>
<name>A0A923I9Z9_9FIRM</name>
<feature type="transmembrane region" description="Helical" evidence="1">
    <location>
        <begin position="51"/>
        <end position="71"/>
    </location>
</feature>
<protein>
    <recommendedName>
        <fullName evidence="4">DUF4870 domain-containing protein</fullName>
    </recommendedName>
</protein>
<feature type="transmembrane region" description="Helical" evidence="1">
    <location>
        <begin position="77"/>
        <end position="110"/>
    </location>
</feature>
<proteinExistence type="predicted"/>
<organism evidence="2 3">
    <name type="scientific">Anaerofilum hominis</name>
    <dbReference type="NCBI Taxonomy" id="2763016"/>
    <lineage>
        <taxon>Bacteria</taxon>
        <taxon>Bacillati</taxon>
        <taxon>Bacillota</taxon>
        <taxon>Clostridia</taxon>
        <taxon>Eubacteriales</taxon>
        <taxon>Oscillospiraceae</taxon>
        <taxon>Anaerofilum</taxon>
    </lineage>
</organism>
<evidence type="ECO:0008006" key="4">
    <source>
        <dbReference type="Google" id="ProtNLM"/>
    </source>
</evidence>
<sequence length="154" mass="16261">MKKDRFGICLTFYAVLSFVLTILGQTLLGGLLLAFVILAEQDEWLIRQTMQAFFLSLISGIVSAFMGAFSWLCTIPILGILVSGLFGVVSVFFSAVAGILSLVILIFAVIGLVNVAKGKDASVPLCKGFADKAFGLVKTASSTQAPPAGPQDPQ</sequence>
<reference evidence="2" key="1">
    <citation type="submission" date="2020-08" db="EMBL/GenBank/DDBJ databases">
        <title>Genome public.</title>
        <authorList>
            <person name="Liu C."/>
            <person name="Sun Q."/>
        </authorList>
    </citation>
    <scope>NUCLEOTIDE SEQUENCE</scope>
    <source>
        <strain evidence="2">BX8</strain>
    </source>
</reference>